<accession>A0A1B3ZEM5</accession>
<organism evidence="1 2">
    <name type="scientific">Sphingomonas panacis</name>
    <dbReference type="NCBI Taxonomy" id="1560345"/>
    <lineage>
        <taxon>Bacteria</taxon>
        <taxon>Pseudomonadati</taxon>
        <taxon>Pseudomonadota</taxon>
        <taxon>Alphaproteobacteria</taxon>
        <taxon>Sphingomonadales</taxon>
        <taxon>Sphingomonadaceae</taxon>
        <taxon>Sphingomonas</taxon>
    </lineage>
</organism>
<reference evidence="1 2" key="1">
    <citation type="submission" date="2016-01" db="EMBL/GenBank/DDBJ databases">
        <title>Complete genome and mega plasmid sequence of Sphingomonas panacis DCY99 elicits systemic resistance in rice to Xanthomonas oryzae.</title>
        <authorList>
            <person name="Kim Y.J."/>
            <person name="Yang D.C."/>
            <person name="Sing P."/>
        </authorList>
    </citation>
    <scope>NUCLEOTIDE SEQUENCE [LARGE SCALE GENOMIC DNA]</scope>
    <source>
        <strain evidence="1 2">DCY99</strain>
    </source>
</reference>
<dbReference type="AlphaFoldDB" id="A0A1B3ZEM5"/>
<sequence length="63" mass="6441">MLPAMLEPEPAAIDHKGLAGDETGVVAGQEGTGLQMLKMFASYRLTALAAPCANAPASLRSPC</sequence>
<dbReference type="Proteomes" id="UP000094256">
    <property type="component" value="Chromosome"/>
</dbReference>
<gene>
    <name evidence="1" type="ORF">AWL63_19680</name>
</gene>
<proteinExistence type="predicted"/>
<dbReference type="EMBL" id="CP014168">
    <property type="protein sequence ID" value="AOH85843.1"/>
    <property type="molecule type" value="Genomic_DNA"/>
</dbReference>
<evidence type="ECO:0000313" key="1">
    <source>
        <dbReference type="EMBL" id="AOH85843.1"/>
    </source>
</evidence>
<keyword evidence="2" id="KW-1185">Reference proteome</keyword>
<evidence type="ECO:0000313" key="2">
    <source>
        <dbReference type="Proteomes" id="UP000094256"/>
    </source>
</evidence>
<protein>
    <submittedName>
        <fullName evidence="1">Uncharacterized protein</fullName>
    </submittedName>
</protein>
<dbReference type="KEGG" id="span:AWL63_19680"/>
<name>A0A1B3ZEM5_9SPHN</name>